<dbReference type="Proteomes" id="UP000051589">
    <property type="component" value="Unassembled WGS sequence"/>
</dbReference>
<dbReference type="PANTHER" id="PTHR36844:SF1">
    <property type="entry name" value="PROTEASE PRSW"/>
    <property type="match status" value="1"/>
</dbReference>
<dbReference type="EMBL" id="AYZH01000008">
    <property type="protein sequence ID" value="KRN02304.1"/>
    <property type="molecule type" value="Genomic_DNA"/>
</dbReference>
<feature type="region of interest" description="Disordered" evidence="1">
    <location>
        <begin position="25"/>
        <end position="59"/>
    </location>
</feature>
<dbReference type="RefSeq" id="WP_082622336.1">
    <property type="nucleotide sequence ID" value="NZ_AYZH01000008.1"/>
</dbReference>
<dbReference type="OrthoDB" id="153483at2"/>
<sequence length="389" mass="42554">MKYCPNCGAEAADGARFCRHCGQLLPQPQGTPEAQPQSQPRAAQPQPTKPKIKPVGKRPDLYDSATAALNKYTGEEGAVKVNLIDLFSEVPKHHTKDEAEAIFIAGTKNTTPTLSDISDDWAKPWLFSRILVGFLLAFAALWVMAAEFQNANAIPGLILVGAFAVPFSGLVFFFEADVFKDVSLFDVVKVFFIGGVFALIVTLFLYQFVSFSMMNRITGALTVTDSLSVGLVEELGKFMITLTFIDQLRVRHVLDGILIGAAVGAGFAAFETAGYIYGSGNHLLEVAVLRGWSAIGGHLVWAAIAGGAFMVVKRQKAFQPSQLIDVRFLIFFLLAVLMHAAWDWDFTLFGSYTLKLIALIVLAWMIVFVLMNAGLKEITHLQEAEIKQP</sequence>
<evidence type="ECO:0000256" key="1">
    <source>
        <dbReference type="SAM" id="MobiDB-lite"/>
    </source>
</evidence>
<dbReference type="PATRIC" id="fig|1423803.3.peg.2042"/>
<feature type="transmembrane region" description="Helical" evidence="2">
    <location>
        <begin position="186"/>
        <end position="206"/>
    </location>
</feature>
<feature type="compositionally biased region" description="Low complexity" evidence="1">
    <location>
        <begin position="32"/>
        <end position="46"/>
    </location>
</feature>
<keyword evidence="2" id="KW-0812">Transmembrane</keyword>
<feature type="transmembrane region" description="Helical" evidence="2">
    <location>
        <begin position="151"/>
        <end position="174"/>
    </location>
</feature>
<keyword evidence="2" id="KW-0472">Membrane</keyword>
<keyword evidence="2" id="KW-1133">Transmembrane helix</keyword>
<evidence type="ECO:0000259" key="3">
    <source>
        <dbReference type="Pfam" id="PF13240"/>
    </source>
</evidence>
<feature type="domain" description="Zinc-ribbon" evidence="3">
    <location>
        <begin position="3"/>
        <end position="23"/>
    </location>
</feature>
<proteinExistence type="predicted"/>
<dbReference type="GO" id="GO:0008233">
    <property type="term" value="F:peptidase activity"/>
    <property type="evidence" value="ECO:0007669"/>
    <property type="project" value="InterPro"/>
</dbReference>
<comment type="caution">
    <text evidence="4">The sequence shown here is derived from an EMBL/GenBank/DDBJ whole genome shotgun (WGS) entry which is preliminary data.</text>
</comment>
<feature type="transmembrane region" description="Helical" evidence="2">
    <location>
        <begin position="324"/>
        <end position="342"/>
    </location>
</feature>
<reference evidence="4 5" key="1">
    <citation type="journal article" date="2015" name="Genome Announc.">
        <title>Expanding the biotechnology potential of lactobacilli through comparative genomics of 213 strains and associated genera.</title>
        <authorList>
            <person name="Sun Z."/>
            <person name="Harris H.M."/>
            <person name="McCann A."/>
            <person name="Guo C."/>
            <person name="Argimon S."/>
            <person name="Zhang W."/>
            <person name="Yang X."/>
            <person name="Jeffery I.B."/>
            <person name="Cooney J.C."/>
            <person name="Kagawa T.F."/>
            <person name="Liu W."/>
            <person name="Song Y."/>
            <person name="Salvetti E."/>
            <person name="Wrobel A."/>
            <person name="Rasinkangas P."/>
            <person name="Parkhill J."/>
            <person name="Rea M.C."/>
            <person name="O'Sullivan O."/>
            <person name="Ritari J."/>
            <person name="Douillard F.P."/>
            <person name="Paul Ross R."/>
            <person name="Yang R."/>
            <person name="Briner A.E."/>
            <person name="Felis G.E."/>
            <person name="de Vos W.M."/>
            <person name="Barrangou R."/>
            <person name="Klaenhammer T.R."/>
            <person name="Caufield P.W."/>
            <person name="Cui Y."/>
            <person name="Zhang H."/>
            <person name="O'Toole P.W."/>
        </authorList>
    </citation>
    <scope>NUCLEOTIDE SEQUENCE [LARGE SCALE GENOMIC DNA]</scope>
    <source>
        <strain evidence="4 5">DSM 21775</strain>
    </source>
</reference>
<feature type="transmembrane region" description="Helical" evidence="2">
    <location>
        <begin position="289"/>
        <end position="312"/>
    </location>
</feature>
<dbReference type="PANTHER" id="PTHR36844">
    <property type="entry name" value="PROTEASE PRSW"/>
    <property type="match status" value="1"/>
</dbReference>
<evidence type="ECO:0000313" key="5">
    <source>
        <dbReference type="Proteomes" id="UP000051589"/>
    </source>
</evidence>
<dbReference type="InterPro" id="IPR026898">
    <property type="entry name" value="PrsW"/>
</dbReference>
<feature type="transmembrane region" description="Helical" evidence="2">
    <location>
        <begin position="354"/>
        <end position="375"/>
    </location>
</feature>
<dbReference type="Pfam" id="PF13240">
    <property type="entry name" value="Zn_Ribbon_1"/>
    <property type="match status" value="1"/>
</dbReference>
<dbReference type="AlphaFoldDB" id="A0A0R2DE63"/>
<evidence type="ECO:0000256" key="2">
    <source>
        <dbReference type="SAM" id="Phobius"/>
    </source>
</evidence>
<dbReference type="STRING" id="1423803.FD13_GL001983"/>
<evidence type="ECO:0000313" key="4">
    <source>
        <dbReference type="EMBL" id="KRN02304.1"/>
    </source>
</evidence>
<feature type="transmembrane region" description="Helical" evidence="2">
    <location>
        <begin position="257"/>
        <end position="277"/>
    </location>
</feature>
<protein>
    <submittedName>
        <fullName evidence="4">Membrane protein</fullName>
    </submittedName>
</protein>
<feature type="transmembrane region" description="Helical" evidence="2">
    <location>
        <begin position="126"/>
        <end position="145"/>
    </location>
</feature>
<organism evidence="4 5">
    <name type="scientific">Levilactobacillus senmaizukei DSM 21775 = NBRC 103853</name>
    <dbReference type="NCBI Taxonomy" id="1423803"/>
    <lineage>
        <taxon>Bacteria</taxon>
        <taxon>Bacillati</taxon>
        <taxon>Bacillota</taxon>
        <taxon>Bacilli</taxon>
        <taxon>Lactobacillales</taxon>
        <taxon>Lactobacillaceae</taxon>
        <taxon>Levilactobacillus</taxon>
    </lineage>
</organism>
<dbReference type="Pfam" id="PF13367">
    <property type="entry name" value="PrsW-protease"/>
    <property type="match status" value="1"/>
</dbReference>
<keyword evidence="5" id="KW-1185">Reference proteome</keyword>
<dbReference type="InterPro" id="IPR026870">
    <property type="entry name" value="Zinc_ribbon_dom"/>
</dbReference>
<name>A0A0R2DE63_9LACO</name>
<accession>A0A0R2DE63</accession>
<gene>
    <name evidence="4" type="ORF">FD13_GL001983</name>
</gene>